<dbReference type="Proteomes" id="UP000275408">
    <property type="component" value="Unassembled WGS sequence"/>
</dbReference>
<keyword evidence="4" id="KW-1185">Reference proteome</keyword>
<accession>A0A3M6TC72</accession>
<dbReference type="AlphaFoldDB" id="A0A3M6TC72"/>
<organism evidence="3 4">
    <name type="scientific">Pocillopora damicornis</name>
    <name type="common">Cauliflower coral</name>
    <name type="synonym">Millepora damicornis</name>
    <dbReference type="NCBI Taxonomy" id="46731"/>
    <lineage>
        <taxon>Eukaryota</taxon>
        <taxon>Metazoa</taxon>
        <taxon>Cnidaria</taxon>
        <taxon>Anthozoa</taxon>
        <taxon>Hexacorallia</taxon>
        <taxon>Scleractinia</taxon>
        <taxon>Astrocoeniina</taxon>
        <taxon>Pocilloporidae</taxon>
        <taxon>Pocillopora</taxon>
    </lineage>
</organism>
<feature type="region of interest" description="Disordered" evidence="1">
    <location>
        <begin position="132"/>
        <end position="164"/>
    </location>
</feature>
<evidence type="ECO:0000313" key="4">
    <source>
        <dbReference type="Proteomes" id="UP000275408"/>
    </source>
</evidence>
<feature type="compositionally biased region" description="Basic and acidic residues" evidence="1">
    <location>
        <begin position="143"/>
        <end position="161"/>
    </location>
</feature>
<feature type="transmembrane region" description="Helical" evidence="2">
    <location>
        <begin position="48"/>
        <end position="70"/>
    </location>
</feature>
<proteinExistence type="predicted"/>
<keyword evidence="2" id="KW-0472">Membrane</keyword>
<keyword evidence="2" id="KW-0812">Transmembrane</keyword>
<name>A0A3M6TC72_POCDA</name>
<sequence>MTSCDCSQSLQTSRVIYYLYSGSPGPTQTSTTRPRQTAKGKTIGPLEVVGFCILAVLVAVVAIFAIYYVACRKREEDEGSNEPMVEVPARNSAKPKETEIGITHDAFVGDSNSPTEASVFKPEAMAPVPEVKVQEPAANASEVKPDNMESKETEADVDGTHDSAFILNKNSSSIVMKEDLSRSDM</sequence>
<dbReference type="EMBL" id="RCHS01003902">
    <property type="protein sequence ID" value="RMX38973.1"/>
    <property type="molecule type" value="Genomic_DNA"/>
</dbReference>
<gene>
    <name evidence="3" type="ORF">pdam_00008156</name>
</gene>
<protein>
    <submittedName>
        <fullName evidence="3">Uncharacterized protein</fullName>
    </submittedName>
</protein>
<evidence type="ECO:0000256" key="2">
    <source>
        <dbReference type="SAM" id="Phobius"/>
    </source>
</evidence>
<keyword evidence="2" id="KW-1133">Transmembrane helix</keyword>
<feature type="region of interest" description="Disordered" evidence="1">
    <location>
        <begin position="77"/>
        <end position="97"/>
    </location>
</feature>
<evidence type="ECO:0000313" key="3">
    <source>
        <dbReference type="EMBL" id="RMX38973.1"/>
    </source>
</evidence>
<evidence type="ECO:0000256" key="1">
    <source>
        <dbReference type="SAM" id="MobiDB-lite"/>
    </source>
</evidence>
<reference evidence="3 4" key="1">
    <citation type="journal article" date="2018" name="Sci. Rep.">
        <title>Comparative analysis of the Pocillopora damicornis genome highlights role of immune system in coral evolution.</title>
        <authorList>
            <person name="Cunning R."/>
            <person name="Bay R.A."/>
            <person name="Gillette P."/>
            <person name="Baker A.C."/>
            <person name="Traylor-Knowles N."/>
        </authorList>
    </citation>
    <scope>NUCLEOTIDE SEQUENCE [LARGE SCALE GENOMIC DNA]</scope>
    <source>
        <strain evidence="3">RSMAS</strain>
        <tissue evidence="3">Whole animal</tissue>
    </source>
</reference>
<comment type="caution">
    <text evidence="3">The sequence shown here is derived from an EMBL/GenBank/DDBJ whole genome shotgun (WGS) entry which is preliminary data.</text>
</comment>